<organism evidence="2 3">
    <name type="scientific">Anditalea andensis</name>
    <dbReference type="NCBI Taxonomy" id="1048983"/>
    <lineage>
        <taxon>Bacteria</taxon>
        <taxon>Pseudomonadati</taxon>
        <taxon>Bacteroidota</taxon>
        <taxon>Cytophagia</taxon>
        <taxon>Cytophagales</taxon>
        <taxon>Cytophagaceae</taxon>
        <taxon>Anditalea</taxon>
    </lineage>
</organism>
<dbReference type="eggNOG" id="COG3291">
    <property type="taxonomic scope" value="Bacteria"/>
</dbReference>
<evidence type="ECO:0000313" key="3">
    <source>
        <dbReference type="Proteomes" id="UP000027821"/>
    </source>
</evidence>
<keyword evidence="3" id="KW-1185">Reference proteome</keyword>
<reference evidence="2 3" key="1">
    <citation type="submission" date="2014-04" db="EMBL/GenBank/DDBJ databases">
        <title>Characterization and application of a salt tolerant electro-active bacterium.</title>
        <authorList>
            <person name="Yang L."/>
            <person name="Wei S."/>
            <person name="Tay Q.X.M."/>
        </authorList>
    </citation>
    <scope>NUCLEOTIDE SEQUENCE [LARGE SCALE GENOMIC DNA]</scope>
    <source>
        <strain evidence="2 3">LY1</strain>
    </source>
</reference>
<dbReference type="Proteomes" id="UP000027821">
    <property type="component" value="Unassembled WGS sequence"/>
</dbReference>
<dbReference type="AlphaFoldDB" id="A0A074L725"/>
<comment type="caution">
    <text evidence="2">The sequence shown here is derived from an EMBL/GenBank/DDBJ whole genome shotgun (WGS) entry which is preliminary data.</text>
</comment>
<dbReference type="EMBL" id="JMIH01000010">
    <property type="protein sequence ID" value="KEO75603.1"/>
    <property type="molecule type" value="Genomic_DNA"/>
</dbReference>
<feature type="domain" description="Secretion system C-terminal sorting" evidence="1">
    <location>
        <begin position="432"/>
        <end position="505"/>
    </location>
</feature>
<dbReference type="RefSeq" id="WP_035069372.1">
    <property type="nucleotide sequence ID" value="NZ_JMIH01000010.1"/>
</dbReference>
<dbReference type="InterPro" id="IPR026444">
    <property type="entry name" value="Secre_tail"/>
</dbReference>
<dbReference type="Pfam" id="PF18962">
    <property type="entry name" value="Por_Secre_tail"/>
    <property type="match status" value="1"/>
</dbReference>
<evidence type="ECO:0000313" key="2">
    <source>
        <dbReference type="EMBL" id="KEO75603.1"/>
    </source>
</evidence>
<name>A0A074L725_9BACT</name>
<gene>
    <name evidence="2" type="ORF">EL17_00480</name>
</gene>
<protein>
    <recommendedName>
        <fullName evidence="1">Secretion system C-terminal sorting domain-containing protein</fullName>
    </recommendedName>
</protein>
<accession>A0A074L725</accession>
<sequence>MKSLYFLIFVFSVTETFAQKEANVWITGKDYGIDFNYNRFRVFDRESFRPNLAAETSVSICNRETGELLFYSDGSNVWDRNFRIMPNGRDLIGGRLFGQHALIVPMPGSSDRYYLFTLQRFEEDYGLYYTVIDMSLNGGLGDVVPGTKNTMLLSNPLEVLTGTIHDNGRDFWVLTHEDGTDRFVVYPITAQGIMPPVFYPFGPAYDGSTYGGMIQISPDRSMMAFNISISQNIDGQVNESSPLEWYDFDPSTGEISNRRVLGEFPSIFTLLFSPDNSKLYFGSYSSPKPALYDLLWQYDLSAGSLDEIIQSLDSTTWGFKTSDRFSTPVPLPSFKLQLAPDGRLYNGAMPRYPNGNRVIHRILFYLDRPNAPLRNAEPKFRFLDSPNNTNLRTDGYGFEQAFPNFMQYYFNGLEPIDNSLTPGECAGIVLTVYPNPSEDFVSIKSSIDNCLFPANIKIYNAFGQFLQEARIFSEPFPQIDIRTYPSGVYFLIIETFNRTEVKKVIKR</sequence>
<proteinExistence type="predicted"/>
<dbReference type="OrthoDB" id="9765926at2"/>
<evidence type="ECO:0000259" key="1">
    <source>
        <dbReference type="Pfam" id="PF18962"/>
    </source>
</evidence>
<dbReference type="NCBIfam" id="TIGR04183">
    <property type="entry name" value="Por_Secre_tail"/>
    <property type="match status" value="1"/>
</dbReference>
<dbReference type="STRING" id="1048983.EL17_00480"/>
<dbReference type="SUPFAM" id="SSF82171">
    <property type="entry name" value="DPP6 N-terminal domain-like"/>
    <property type="match status" value="1"/>
</dbReference>